<proteinExistence type="predicted"/>
<dbReference type="AlphaFoldDB" id="A0A6G9ARS2"/>
<evidence type="ECO:0000313" key="1">
    <source>
        <dbReference type="EMBL" id="QIP15110.1"/>
    </source>
</evidence>
<dbReference type="InterPro" id="IPR007497">
    <property type="entry name" value="SIMPL/DUF541"/>
</dbReference>
<dbReference type="GO" id="GO:0006974">
    <property type="term" value="P:DNA damage response"/>
    <property type="evidence" value="ECO:0007669"/>
    <property type="project" value="TreeGrafter"/>
</dbReference>
<sequence length="248" mass="27995">MSSNFTHFRLTSVLLFLVFGFCSICNSRAQSTDNHLIVLGEAVEEVPADQATLTVNLSYTDEKDITLVYEQHKGARERLVAILTELKVPTKDLHILQLLVRKERDYSMGGVGMGQPTEKFKGYQRISVKFDDLKRYAEVQQHLASNGFTDLSTVFSVSKQREIELRLFDQAVANAKEKADRLAKAISRSVKRIVRIGEAEENESVGNIRTTALNPYMTNYMADPMRPVATIQQTFRSAAIVKVVYELN</sequence>
<evidence type="ECO:0000313" key="2">
    <source>
        <dbReference type="Proteomes" id="UP000501802"/>
    </source>
</evidence>
<dbReference type="Proteomes" id="UP000501802">
    <property type="component" value="Chromosome"/>
</dbReference>
<keyword evidence="2" id="KW-1185">Reference proteome</keyword>
<dbReference type="InterPro" id="IPR052022">
    <property type="entry name" value="26kDa_periplasmic_antigen"/>
</dbReference>
<dbReference type="RefSeq" id="WP_167212512.1">
    <property type="nucleotide sequence ID" value="NZ_CP050063.1"/>
</dbReference>
<gene>
    <name evidence="1" type="ORF">G8759_22035</name>
</gene>
<protein>
    <submittedName>
        <fullName evidence="1">SIMPL domain-containing protein</fullName>
    </submittedName>
</protein>
<dbReference type="KEGG" id="spib:G8759_22035"/>
<name>A0A6G9ARS2_9BACT</name>
<dbReference type="PANTHER" id="PTHR34387">
    <property type="entry name" value="SLR1258 PROTEIN"/>
    <property type="match status" value="1"/>
</dbReference>
<accession>A0A6G9ARS2</accession>
<reference evidence="1 2" key="1">
    <citation type="submission" date="2020-03" db="EMBL/GenBank/DDBJ databases">
        <authorList>
            <person name="Kim M.K."/>
        </authorList>
    </citation>
    <scope>NUCLEOTIDE SEQUENCE [LARGE SCALE GENOMIC DNA]</scope>
    <source>
        <strain evidence="1 2">BT328</strain>
    </source>
</reference>
<dbReference type="Gene3D" id="3.30.110.170">
    <property type="entry name" value="Protein of unknown function (DUF541), domain 1"/>
    <property type="match status" value="1"/>
</dbReference>
<dbReference type="Pfam" id="PF04402">
    <property type="entry name" value="SIMPL"/>
    <property type="match status" value="1"/>
</dbReference>
<dbReference type="PANTHER" id="PTHR34387:SF2">
    <property type="entry name" value="SLR1258 PROTEIN"/>
    <property type="match status" value="1"/>
</dbReference>
<organism evidence="1 2">
    <name type="scientific">Spirosoma aureum</name>
    <dbReference type="NCBI Taxonomy" id="2692134"/>
    <lineage>
        <taxon>Bacteria</taxon>
        <taxon>Pseudomonadati</taxon>
        <taxon>Bacteroidota</taxon>
        <taxon>Cytophagia</taxon>
        <taxon>Cytophagales</taxon>
        <taxon>Cytophagaceae</taxon>
        <taxon>Spirosoma</taxon>
    </lineage>
</organism>
<dbReference type="EMBL" id="CP050063">
    <property type="protein sequence ID" value="QIP15110.1"/>
    <property type="molecule type" value="Genomic_DNA"/>
</dbReference>
<dbReference type="Gene3D" id="3.30.70.2970">
    <property type="entry name" value="Protein of unknown function (DUF541), domain 2"/>
    <property type="match status" value="1"/>
</dbReference>